<keyword evidence="2" id="KW-0378">Hydrolase</keyword>
<keyword evidence="3" id="KW-0460">Magnesium</keyword>
<feature type="coiled-coil region" evidence="4">
    <location>
        <begin position="83"/>
        <end position="134"/>
    </location>
</feature>
<evidence type="ECO:0000256" key="2">
    <source>
        <dbReference type="ARBA" id="ARBA00022759"/>
    </source>
</evidence>
<evidence type="ECO:0000313" key="7">
    <source>
        <dbReference type="EMBL" id="QHT94283.1"/>
    </source>
</evidence>
<dbReference type="InterPro" id="IPR006086">
    <property type="entry name" value="XPG-I_dom"/>
</dbReference>
<evidence type="ECO:0000256" key="1">
    <source>
        <dbReference type="ARBA" id="ARBA00022723"/>
    </source>
</evidence>
<keyword evidence="2" id="KW-0540">Nuclease</keyword>
<feature type="domain" description="XPG N-terminal" evidence="6">
    <location>
        <begin position="1"/>
        <end position="93"/>
    </location>
</feature>
<dbReference type="Pfam" id="PF00867">
    <property type="entry name" value="XPG_I"/>
    <property type="match status" value="1"/>
</dbReference>
<sequence length="325" mass="38672">MGIKNLNKYLIKKCSKKAIKRVPLSELSNKVFVIDASIYLYKFIGEDALMENMYLFISKMMYYNITPLFIFDGKPPAEKRELLQKRRLEKKTAENKYKLIQQQLDDASSQHIILENKKERLEELNELKNKFLKVTDVDIKQVKSLMDALGVQYVESPCEADHLCGYLTKDNDHICVSDDMDMFIYGCKYIVRNINLQSDMVWLYNYDIILEELEMSQQEFKEVLILSGTDYNIEANTGIIETFKWFYSYKKDIARVNQENQEGFYDWLLIHTKYIDDVNNLKHLFSYFTEDYLKMFDNFKIEKNKKEKNDAQLQKLLKEEGFVFL</sequence>
<evidence type="ECO:0000259" key="5">
    <source>
        <dbReference type="SMART" id="SM00484"/>
    </source>
</evidence>
<evidence type="ECO:0000256" key="4">
    <source>
        <dbReference type="SAM" id="Coils"/>
    </source>
</evidence>
<evidence type="ECO:0000256" key="3">
    <source>
        <dbReference type="ARBA" id="ARBA00022842"/>
    </source>
</evidence>
<reference evidence="7" key="1">
    <citation type="journal article" date="2020" name="Nature">
        <title>Giant virus diversity and host interactions through global metagenomics.</title>
        <authorList>
            <person name="Schulz F."/>
            <person name="Roux S."/>
            <person name="Paez-Espino D."/>
            <person name="Jungbluth S."/>
            <person name="Walsh D.A."/>
            <person name="Denef V.J."/>
            <person name="McMahon K.D."/>
            <person name="Konstantinidis K.T."/>
            <person name="Eloe-Fadrosh E.A."/>
            <person name="Kyrpides N.C."/>
            <person name="Woyke T."/>
        </authorList>
    </citation>
    <scope>NUCLEOTIDE SEQUENCE</scope>
    <source>
        <strain evidence="7">GVMAG-M-3300024258-28</strain>
    </source>
</reference>
<dbReference type="InterPro" id="IPR006084">
    <property type="entry name" value="XPG/Rad2"/>
</dbReference>
<accession>A0A6C0IRY9</accession>
<proteinExistence type="predicted"/>
<name>A0A6C0IRY9_9ZZZZ</name>
<keyword evidence="4" id="KW-0175">Coiled coil</keyword>
<dbReference type="EMBL" id="MN740218">
    <property type="protein sequence ID" value="QHT94283.1"/>
    <property type="molecule type" value="Genomic_DNA"/>
</dbReference>
<dbReference type="InterPro" id="IPR006085">
    <property type="entry name" value="XPG_DNA_repair_N"/>
</dbReference>
<dbReference type="AlphaFoldDB" id="A0A6C0IRY9"/>
<protein>
    <recommendedName>
        <fullName evidence="8">XPG N-terminal domain-containing protein</fullName>
    </recommendedName>
</protein>
<dbReference type="SUPFAM" id="SSF88723">
    <property type="entry name" value="PIN domain-like"/>
    <property type="match status" value="1"/>
</dbReference>
<dbReference type="GO" id="GO:0017108">
    <property type="term" value="F:5'-flap endonuclease activity"/>
    <property type="evidence" value="ECO:0007669"/>
    <property type="project" value="TreeGrafter"/>
</dbReference>
<keyword evidence="2" id="KW-0255">Endonuclease</keyword>
<dbReference type="Pfam" id="PF00752">
    <property type="entry name" value="XPG_N"/>
    <property type="match status" value="1"/>
</dbReference>
<dbReference type="PRINTS" id="PR00853">
    <property type="entry name" value="XPGRADSUPER"/>
</dbReference>
<dbReference type="Gene3D" id="3.40.50.1010">
    <property type="entry name" value="5'-nuclease"/>
    <property type="match status" value="1"/>
</dbReference>
<dbReference type="GO" id="GO:0008409">
    <property type="term" value="F:5'-3' exonuclease activity"/>
    <property type="evidence" value="ECO:0007669"/>
    <property type="project" value="TreeGrafter"/>
</dbReference>
<dbReference type="InterPro" id="IPR029060">
    <property type="entry name" value="PIN-like_dom_sf"/>
</dbReference>
<keyword evidence="1" id="KW-0479">Metal-binding</keyword>
<dbReference type="PANTHER" id="PTHR11081">
    <property type="entry name" value="FLAP ENDONUCLEASE FAMILY MEMBER"/>
    <property type="match status" value="1"/>
</dbReference>
<dbReference type="PANTHER" id="PTHR11081:SF9">
    <property type="entry name" value="FLAP ENDONUCLEASE 1"/>
    <property type="match status" value="1"/>
</dbReference>
<dbReference type="SMART" id="SM00484">
    <property type="entry name" value="XPGI"/>
    <property type="match status" value="1"/>
</dbReference>
<feature type="domain" description="XPG-I" evidence="5">
    <location>
        <begin position="147"/>
        <end position="215"/>
    </location>
</feature>
<dbReference type="GO" id="GO:0046872">
    <property type="term" value="F:metal ion binding"/>
    <property type="evidence" value="ECO:0007669"/>
    <property type="project" value="UniProtKB-KW"/>
</dbReference>
<dbReference type="SMART" id="SM00485">
    <property type="entry name" value="XPGN"/>
    <property type="match status" value="1"/>
</dbReference>
<evidence type="ECO:0000259" key="6">
    <source>
        <dbReference type="SMART" id="SM00485"/>
    </source>
</evidence>
<evidence type="ECO:0008006" key="8">
    <source>
        <dbReference type="Google" id="ProtNLM"/>
    </source>
</evidence>
<organism evidence="7">
    <name type="scientific">viral metagenome</name>
    <dbReference type="NCBI Taxonomy" id="1070528"/>
    <lineage>
        <taxon>unclassified sequences</taxon>
        <taxon>metagenomes</taxon>
        <taxon>organismal metagenomes</taxon>
    </lineage>
</organism>